<name>A0ABT9AAZ5_9BACT</name>
<protein>
    <recommendedName>
        <fullName evidence="3">Outer membrane protein beta-barrel domain-containing protein</fullName>
    </recommendedName>
</protein>
<keyword evidence="2" id="KW-1185">Reference proteome</keyword>
<organism evidence="1 2">
    <name type="scientific">Hymenobacter mellowenesis</name>
    <dbReference type="NCBI Taxonomy" id="3063995"/>
    <lineage>
        <taxon>Bacteria</taxon>
        <taxon>Pseudomonadati</taxon>
        <taxon>Bacteroidota</taxon>
        <taxon>Cytophagia</taxon>
        <taxon>Cytophagales</taxon>
        <taxon>Hymenobacteraceae</taxon>
        <taxon>Hymenobacter</taxon>
    </lineage>
</organism>
<evidence type="ECO:0000313" key="2">
    <source>
        <dbReference type="Proteomes" id="UP001167796"/>
    </source>
</evidence>
<evidence type="ECO:0008006" key="3">
    <source>
        <dbReference type="Google" id="ProtNLM"/>
    </source>
</evidence>
<sequence>MPRSRWFGQPELRFQSVLSAPFQYYSGLSSGFFSSSTATTAFYVDQMQVAALAGYTFDARQQWYALLGPAVAWRVNKSGPALPTATASLDDAVRDAVDRAPAAAQLQLHGGLGWWGRHLGVEARYTHGLTPLVRQLSFHNRTYDFLVRSSTVMFTVGYHGRLSQR</sequence>
<comment type="caution">
    <text evidence="1">The sequence shown here is derived from an EMBL/GenBank/DDBJ whole genome shotgun (WGS) entry which is preliminary data.</text>
</comment>
<dbReference type="RefSeq" id="WP_305011687.1">
    <property type="nucleotide sequence ID" value="NZ_JAUQSX010000005.1"/>
</dbReference>
<reference evidence="1" key="1">
    <citation type="submission" date="2023-07" db="EMBL/GenBank/DDBJ databases">
        <authorList>
            <person name="Kim M.K."/>
        </authorList>
    </citation>
    <scope>NUCLEOTIDE SEQUENCE</scope>
    <source>
        <strain evidence="1">M29</strain>
    </source>
</reference>
<proteinExistence type="predicted"/>
<gene>
    <name evidence="1" type="ORF">Q5H92_11595</name>
</gene>
<dbReference type="Proteomes" id="UP001167796">
    <property type="component" value="Unassembled WGS sequence"/>
</dbReference>
<evidence type="ECO:0000313" key="1">
    <source>
        <dbReference type="EMBL" id="MDO7847004.1"/>
    </source>
</evidence>
<accession>A0ABT9AAZ5</accession>
<dbReference type="EMBL" id="JAUQSX010000005">
    <property type="protein sequence ID" value="MDO7847004.1"/>
    <property type="molecule type" value="Genomic_DNA"/>
</dbReference>